<evidence type="ECO:0000256" key="5">
    <source>
        <dbReference type="ARBA" id="ARBA00012550"/>
    </source>
</evidence>
<dbReference type="InterPro" id="IPR011060">
    <property type="entry name" value="RibuloseP-bd_barrel"/>
</dbReference>
<dbReference type="PANTHER" id="PTHR43090">
    <property type="entry name" value="1-(5-PHOSPHORIBOSYL)-5-[(5-PHOSPHORIBOSYLAMINO)METHYLIDENEAMINO] IMIDAZOLE-4-CARBOXAMIDE ISOMERASE"/>
    <property type="match status" value="1"/>
</dbReference>
<evidence type="ECO:0000256" key="10">
    <source>
        <dbReference type="ARBA" id="ARBA00023235"/>
    </source>
</evidence>
<evidence type="ECO:0000313" key="16">
    <source>
        <dbReference type="Proteomes" id="UP001549167"/>
    </source>
</evidence>
<dbReference type="InterPro" id="IPR006063">
    <property type="entry name" value="HisA_bact_arch"/>
</dbReference>
<evidence type="ECO:0000256" key="8">
    <source>
        <dbReference type="ARBA" id="ARBA00022605"/>
    </source>
</evidence>
<evidence type="ECO:0000256" key="13">
    <source>
        <dbReference type="RuleBase" id="RU003657"/>
    </source>
</evidence>
<reference evidence="15 16" key="1">
    <citation type="submission" date="2024-06" db="EMBL/GenBank/DDBJ databases">
        <title>Genomic Encyclopedia of Type Strains, Phase IV (KMG-IV): sequencing the most valuable type-strain genomes for metagenomic binning, comparative biology and taxonomic classification.</title>
        <authorList>
            <person name="Goeker M."/>
        </authorList>
    </citation>
    <scope>NUCLEOTIDE SEQUENCE [LARGE SCALE GENOMIC DNA]</scope>
    <source>
        <strain evidence="15 16">DSM 23520</strain>
    </source>
</reference>
<dbReference type="HAMAP" id="MF_01014">
    <property type="entry name" value="HisA"/>
    <property type="match status" value="1"/>
</dbReference>
<dbReference type="InterPro" id="IPR013785">
    <property type="entry name" value="Aldolase_TIM"/>
</dbReference>
<evidence type="ECO:0000256" key="11">
    <source>
        <dbReference type="ARBA" id="ARBA00030547"/>
    </source>
</evidence>
<keyword evidence="10 12" id="KW-0413">Isomerase</keyword>
<dbReference type="RefSeq" id="WP_354220798.1">
    <property type="nucleotide sequence ID" value="NZ_JBEPMX010000010.1"/>
</dbReference>
<dbReference type="Pfam" id="PF00977">
    <property type="entry name" value="His_biosynth"/>
    <property type="match status" value="1"/>
</dbReference>
<evidence type="ECO:0000256" key="1">
    <source>
        <dbReference type="ARBA" id="ARBA00000901"/>
    </source>
</evidence>
<dbReference type="NCBIfam" id="TIGR00007">
    <property type="entry name" value="1-(5-phosphoribosyl)-5-[(5-phosphoribosylamino)methylideneamino]imidazole-4-carboxamide isomerase"/>
    <property type="match status" value="1"/>
</dbReference>
<dbReference type="SUPFAM" id="SSF51366">
    <property type="entry name" value="Ribulose-phoshate binding barrel"/>
    <property type="match status" value="1"/>
</dbReference>
<dbReference type="InterPro" id="IPR006062">
    <property type="entry name" value="His_biosynth"/>
</dbReference>
<comment type="caution">
    <text evidence="15">The sequence shown here is derived from an EMBL/GenBank/DDBJ whole genome shotgun (WGS) entry which is preliminary data.</text>
</comment>
<feature type="active site" description="Proton donor" evidence="12">
    <location>
        <position position="129"/>
    </location>
</feature>
<evidence type="ECO:0000256" key="14">
    <source>
        <dbReference type="RuleBase" id="RU003658"/>
    </source>
</evidence>
<sequence>MRIFPAIDLRNKQCVRLKQGDYNDETVYGDPLEMARQWEDAGASYLHLVDLDAAKGDPSENVGVIETIANHVSIPVQVGGGVRDLDRIQSLLDAGVERVILGTAAVKDPTFARDAVKQFGSKRIVVSIDAREGYVATDGWLETSDLEAVDFATQMQSYGVKTIVYTDIAKDGMLKGPNVDALYEMNEATALNVIASGGVSSLKDIRALSDIKLYGAIVGKALYENKVTLEAIMKESSTC</sequence>
<feature type="active site" description="Proton acceptor" evidence="12">
    <location>
        <position position="8"/>
    </location>
</feature>
<dbReference type="Gene3D" id="3.20.20.70">
    <property type="entry name" value="Aldolase class I"/>
    <property type="match status" value="1"/>
</dbReference>
<keyword evidence="9 12" id="KW-0368">Histidine biosynthesis</keyword>
<keyword evidence="8 12" id="KW-0028">Amino-acid biosynthesis</keyword>
<comment type="subcellular location">
    <subcellularLocation>
        <location evidence="2 12 14">Cytoplasm</location>
    </subcellularLocation>
</comment>
<dbReference type="CDD" id="cd04732">
    <property type="entry name" value="HisA"/>
    <property type="match status" value="1"/>
</dbReference>
<dbReference type="InterPro" id="IPR044524">
    <property type="entry name" value="Isoase_HisA-like"/>
</dbReference>
<gene>
    <name evidence="12" type="primary">hisA</name>
    <name evidence="15" type="ORF">ABID56_002046</name>
</gene>
<accession>A0ABV2KWG7</accession>
<comment type="similarity">
    <text evidence="4 12 13">Belongs to the HisA/HisF family.</text>
</comment>
<dbReference type="EMBL" id="JBEPMX010000010">
    <property type="protein sequence ID" value="MET3683930.1"/>
    <property type="molecule type" value="Genomic_DNA"/>
</dbReference>
<evidence type="ECO:0000313" key="15">
    <source>
        <dbReference type="EMBL" id="MET3683930.1"/>
    </source>
</evidence>
<evidence type="ECO:0000256" key="3">
    <source>
        <dbReference type="ARBA" id="ARBA00005133"/>
    </source>
</evidence>
<organism evidence="15 16">
    <name type="scientific">Alkalibacillus flavidus</name>
    <dbReference type="NCBI Taxonomy" id="546021"/>
    <lineage>
        <taxon>Bacteria</taxon>
        <taxon>Bacillati</taxon>
        <taxon>Bacillota</taxon>
        <taxon>Bacilli</taxon>
        <taxon>Bacillales</taxon>
        <taxon>Bacillaceae</taxon>
        <taxon>Alkalibacillus</taxon>
    </lineage>
</organism>
<comment type="catalytic activity">
    <reaction evidence="1 12 14">
        <text>1-(5-phospho-beta-D-ribosyl)-5-[(5-phospho-beta-D-ribosylamino)methylideneamino]imidazole-4-carboxamide = 5-[(5-phospho-1-deoxy-D-ribulos-1-ylimino)methylamino]-1-(5-phospho-beta-D-ribosyl)imidazole-4-carboxamide</text>
        <dbReference type="Rhea" id="RHEA:15469"/>
        <dbReference type="ChEBI" id="CHEBI:58435"/>
        <dbReference type="ChEBI" id="CHEBI:58525"/>
        <dbReference type="EC" id="5.3.1.16"/>
    </reaction>
</comment>
<evidence type="ECO:0000256" key="7">
    <source>
        <dbReference type="ARBA" id="ARBA00022490"/>
    </source>
</evidence>
<protein>
    <recommendedName>
        <fullName evidence="6 12">1-(5-phosphoribosyl)-5-[(5-phosphoribosylamino)methylideneamino] imidazole-4-carboxamide isomerase</fullName>
        <ecNumber evidence="5 12">5.3.1.16</ecNumber>
    </recommendedName>
    <alternativeName>
        <fullName evidence="11 12">Phosphoribosylformimino-5-aminoimidazole carboxamide ribotide isomerase</fullName>
    </alternativeName>
</protein>
<dbReference type="NCBIfam" id="NF010112">
    <property type="entry name" value="PRK13585.1"/>
    <property type="match status" value="1"/>
</dbReference>
<dbReference type="InterPro" id="IPR023016">
    <property type="entry name" value="HisA/PriA"/>
</dbReference>
<evidence type="ECO:0000256" key="4">
    <source>
        <dbReference type="ARBA" id="ARBA00009667"/>
    </source>
</evidence>
<dbReference type="Proteomes" id="UP001549167">
    <property type="component" value="Unassembled WGS sequence"/>
</dbReference>
<dbReference type="GO" id="GO:0003949">
    <property type="term" value="F:1-(5-phosphoribosyl)-5-[(5-phosphoribosylamino)methylideneamino]imidazole-4-carboxamide isomerase activity"/>
    <property type="evidence" value="ECO:0007669"/>
    <property type="project" value="UniProtKB-EC"/>
</dbReference>
<evidence type="ECO:0000256" key="2">
    <source>
        <dbReference type="ARBA" id="ARBA00004496"/>
    </source>
</evidence>
<evidence type="ECO:0000256" key="12">
    <source>
        <dbReference type="HAMAP-Rule" id="MF_01014"/>
    </source>
</evidence>
<evidence type="ECO:0000256" key="6">
    <source>
        <dbReference type="ARBA" id="ARBA00018464"/>
    </source>
</evidence>
<proteinExistence type="inferred from homology"/>
<keyword evidence="7 12" id="KW-0963">Cytoplasm</keyword>
<comment type="pathway">
    <text evidence="3 12 14">Amino-acid biosynthesis; L-histidine biosynthesis; L-histidine from 5-phospho-alpha-D-ribose 1-diphosphate: step 4/9.</text>
</comment>
<evidence type="ECO:0000256" key="9">
    <source>
        <dbReference type="ARBA" id="ARBA00023102"/>
    </source>
</evidence>
<name>A0ABV2KWG7_9BACI</name>
<keyword evidence="16" id="KW-1185">Reference proteome</keyword>
<dbReference type="PANTHER" id="PTHR43090:SF2">
    <property type="entry name" value="1-(5-PHOSPHORIBOSYL)-5-[(5-PHOSPHORIBOSYLAMINO)METHYLIDENEAMINO] IMIDAZOLE-4-CARBOXAMIDE ISOMERASE"/>
    <property type="match status" value="1"/>
</dbReference>
<dbReference type="EC" id="5.3.1.16" evidence="5 12"/>